<name>A0A9D2SGR1_9FIRM</name>
<dbReference type="AlphaFoldDB" id="A0A9D2SGR1"/>
<dbReference type="Proteomes" id="UP000823910">
    <property type="component" value="Unassembled WGS sequence"/>
</dbReference>
<dbReference type="SUPFAM" id="SSF51215">
    <property type="entry name" value="Regulatory protein AraC"/>
    <property type="match status" value="1"/>
</dbReference>
<comment type="caution">
    <text evidence="5">The sequence shown here is derived from an EMBL/GenBank/DDBJ whole genome shotgun (WGS) entry which is preliminary data.</text>
</comment>
<dbReference type="EMBL" id="DWWT01000002">
    <property type="protein sequence ID" value="HJC04659.1"/>
    <property type="molecule type" value="Genomic_DNA"/>
</dbReference>
<organism evidence="5 6">
    <name type="scientific">Candidatus Enterocloster excrementipullorum</name>
    <dbReference type="NCBI Taxonomy" id="2838559"/>
    <lineage>
        <taxon>Bacteria</taxon>
        <taxon>Bacillati</taxon>
        <taxon>Bacillota</taxon>
        <taxon>Clostridia</taxon>
        <taxon>Lachnospirales</taxon>
        <taxon>Lachnospiraceae</taxon>
        <taxon>Enterocloster</taxon>
    </lineage>
</organism>
<dbReference type="InterPro" id="IPR009057">
    <property type="entry name" value="Homeodomain-like_sf"/>
</dbReference>
<evidence type="ECO:0000256" key="1">
    <source>
        <dbReference type="ARBA" id="ARBA00023015"/>
    </source>
</evidence>
<gene>
    <name evidence="5" type="ORF">H9704_00615</name>
</gene>
<accession>A0A9D2SGR1</accession>
<dbReference type="Pfam" id="PF12833">
    <property type="entry name" value="HTH_18"/>
    <property type="match status" value="1"/>
</dbReference>
<dbReference type="InterPro" id="IPR050204">
    <property type="entry name" value="AraC_XylS_family_regulators"/>
</dbReference>
<sequence>MPLYGNGPQDFQKRGFLDEEFRLFHVRDQAEKMYDFHYHDFLKIMVLLEGNVNYVIEGRSYRLAPFDIVLVDRGAIHRPEVDPSLPYDRLILYLSPGFLGELSSCFEQAAYRHSNVLRLTRQERQPLLDLLMRLEKSLAHTEDFAAPLYCRLLCLEFMILLNRICLKSASQYLTESTMDFRVAGLISHINGHLADDLSIPSLAACCCMSPYHMMRLFKKETGYTIGNYICEKRLLKARELLEAGASATQACFQSGFNSYSSFLRAYKKQFRGLPRRG</sequence>
<dbReference type="PROSITE" id="PS01124">
    <property type="entry name" value="HTH_ARAC_FAMILY_2"/>
    <property type="match status" value="1"/>
</dbReference>
<dbReference type="GO" id="GO:0043565">
    <property type="term" value="F:sequence-specific DNA binding"/>
    <property type="evidence" value="ECO:0007669"/>
    <property type="project" value="InterPro"/>
</dbReference>
<evidence type="ECO:0000313" key="6">
    <source>
        <dbReference type="Proteomes" id="UP000823910"/>
    </source>
</evidence>
<evidence type="ECO:0000259" key="4">
    <source>
        <dbReference type="PROSITE" id="PS01124"/>
    </source>
</evidence>
<dbReference type="SUPFAM" id="SSF46689">
    <property type="entry name" value="Homeodomain-like"/>
    <property type="match status" value="2"/>
</dbReference>
<dbReference type="InterPro" id="IPR037923">
    <property type="entry name" value="HTH-like"/>
</dbReference>
<reference evidence="5" key="2">
    <citation type="submission" date="2021-04" db="EMBL/GenBank/DDBJ databases">
        <authorList>
            <person name="Gilroy R."/>
        </authorList>
    </citation>
    <scope>NUCLEOTIDE SEQUENCE</scope>
    <source>
        <strain evidence="5">CHK180-15479</strain>
    </source>
</reference>
<protein>
    <submittedName>
        <fullName evidence="5">AraC family transcriptional regulator</fullName>
    </submittedName>
</protein>
<dbReference type="PANTHER" id="PTHR46796">
    <property type="entry name" value="HTH-TYPE TRANSCRIPTIONAL ACTIVATOR RHAS-RELATED"/>
    <property type="match status" value="1"/>
</dbReference>
<proteinExistence type="predicted"/>
<dbReference type="GO" id="GO:0003700">
    <property type="term" value="F:DNA-binding transcription factor activity"/>
    <property type="evidence" value="ECO:0007669"/>
    <property type="project" value="InterPro"/>
</dbReference>
<dbReference type="InterPro" id="IPR014710">
    <property type="entry name" value="RmlC-like_jellyroll"/>
</dbReference>
<dbReference type="Pfam" id="PF02311">
    <property type="entry name" value="AraC_binding"/>
    <property type="match status" value="1"/>
</dbReference>
<dbReference type="Gene3D" id="1.10.10.60">
    <property type="entry name" value="Homeodomain-like"/>
    <property type="match status" value="2"/>
</dbReference>
<feature type="domain" description="HTH araC/xylS-type" evidence="4">
    <location>
        <begin position="183"/>
        <end position="277"/>
    </location>
</feature>
<dbReference type="SMART" id="SM00342">
    <property type="entry name" value="HTH_ARAC"/>
    <property type="match status" value="1"/>
</dbReference>
<keyword evidence="3" id="KW-0804">Transcription</keyword>
<reference evidence="5" key="1">
    <citation type="journal article" date="2021" name="PeerJ">
        <title>Extensive microbial diversity within the chicken gut microbiome revealed by metagenomics and culture.</title>
        <authorList>
            <person name="Gilroy R."/>
            <person name="Ravi A."/>
            <person name="Getino M."/>
            <person name="Pursley I."/>
            <person name="Horton D.L."/>
            <person name="Alikhan N.F."/>
            <person name="Baker D."/>
            <person name="Gharbi K."/>
            <person name="Hall N."/>
            <person name="Watson M."/>
            <person name="Adriaenssens E.M."/>
            <person name="Foster-Nyarko E."/>
            <person name="Jarju S."/>
            <person name="Secka A."/>
            <person name="Antonio M."/>
            <person name="Oren A."/>
            <person name="Chaudhuri R.R."/>
            <person name="La Ragione R."/>
            <person name="Hildebrand F."/>
            <person name="Pallen M.J."/>
        </authorList>
    </citation>
    <scope>NUCLEOTIDE SEQUENCE</scope>
    <source>
        <strain evidence="5">CHK180-15479</strain>
    </source>
</reference>
<dbReference type="InterPro" id="IPR018060">
    <property type="entry name" value="HTH_AraC"/>
</dbReference>
<keyword evidence="2" id="KW-0238">DNA-binding</keyword>
<keyword evidence="1" id="KW-0805">Transcription regulation</keyword>
<dbReference type="InterPro" id="IPR003313">
    <property type="entry name" value="AraC-bd"/>
</dbReference>
<evidence type="ECO:0000256" key="3">
    <source>
        <dbReference type="ARBA" id="ARBA00023163"/>
    </source>
</evidence>
<evidence type="ECO:0000313" key="5">
    <source>
        <dbReference type="EMBL" id="HJC04659.1"/>
    </source>
</evidence>
<evidence type="ECO:0000256" key="2">
    <source>
        <dbReference type="ARBA" id="ARBA00023125"/>
    </source>
</evidence>
<dbReference type="Gene3D" id="2.60.120.10">
    <property type="entry name" value="Jelly Rolls"/>
    <property type="match status" value="1"/>
</dbReference>